<dbReference type="GO" id="GO:0000785">
    <property type="term" value="C:chromatin"/>
    <property type="evidence" value="ECO:0007669"/>
    <property type="project" value="EnsemblFungi"/>
</dbReference>
<dbReference type="InterPro" id="IPR037218">
    <property type="entry name" value="PTPA_sf"/>
</dbReference>
<comment type="subcellular location">
    <subcellularLocation>
        <location evidence="3 10">Cytoplasm</location>
    </subcellularLocation>
    <subcellularLocation>
        <location evidence="2">Nucleus</location>
    </subcellularLocation>
</comment>
<accession>A0A0G2FHJ2</accession>
<dbReference type="Gene3D" id="1.20.120.1150">
    <property type="match status" value="1"/>
</dbReference>
<evidence type="ECO:0000256" key="5">
    <source>
        <dbReference type="ARBA" id="ARBA00022490"/>
    </source>
</evidence>
<dbReference type="PANTHER" id="PTHR10012">
    <property type="entry name" value="SERINE/THREONINE-PROTEIN PHOSPHATASE 2A REGULATORY SUBUNIT B"/>
    <property type="match status" value="1"/>
</dbReference>
<evidence type="ECO:0000256" key="3">
    <source>
        <dbReference type="ARBA" id="ARBA00004496"/>
    </source>
</evidence>
<dbReference type="GO" id="GO:0006357">
    <property type="term" value="P:regulation of transcription by RNA polymerase II"/>
    <property type="evidence" value="ECO:0007669"/>
    <property type="project" value="EnsemblFungi"/>
</dbReference>
<keyword evidence="7 10" id="KW-0413">Isomerase</keyword>
<gene>
    <name evidence="11" type="ORF">UCDDA912_g06480</name>
</gene>
<evidence type="ECO:0000256" key="1">
    <source>
        <dbReference type="ARBA" id="ARBA00000971"/>
    </source>
</evidence>
<dbReference type="PIRSF" id="PIRSF016325">
    <property type="entry name" value="Phstyr_phstse_ac"/>
    <property type="match status" value="1"/>
</dbReference>
<organism evidence="11 12">
    <name type="scientific">Diaporthe ampelina</name>
    <dbReference type="NCBI Taxonomy" id="1214573"/>
    <lineage>
        <taxon>Eukaryota</taxon>
        <taxon>Fungi</taxon>
        <taxon>Dikarya</taxon>
        <taxon>Ascomycota</taxon>
        <taxon>Pezizomycotina</taxon>
        <taxon>Sordariomycetes</taxon>
        <taxon>Sordariomycetidae</taxon>
        <taxon>Diaporthales</taxon>
        <taxon>Diaporthaceae</taxon>
        <taxon>Diaporthe</taxon>
    </lineage>
</organism>
<protein>
    <recommendedName>
        <fullName evidence="10">Serine/threonine-protein phosphatase 2A activator</fullName>
        <ecNumber evidence="10">5.2.1.8</ecNumber>
    </recommendedName>
    <alternativeName>
        <fullName evidence="10">Phosphotyrosyl phosphatase activator</fullName>
    </alternativeName>
</protein>
<dbReference type="SUPFAM" id="SSF140984">
    <property type="entry name" value="PTPA-like"/>
    <property type="match status" value="1"/>
</dbReference>
<keyword evidence="6 10" id="KW-0697">Rotamase</keyword>
<keyword evidence="8" id="KW-0539">Nucleus</keyword>
<evidence type="ECO:0000256" key="4">
    <source>
        <dbReference type="ARBA" id="ARBA00011019"/>
    </source>
</evidence>
<dbReference type="GO" id="GO:0006281">
    <property type="term" value="P:DNA repair"/>
    <property type="evidence" value="ECO:0007669"/>
    <property type="project" value="EnsemblFungi"/>
</dbReference>
<dbReference type="GO" id="GO:0006914">
    <property type="term" value="P:autophagy"/>
    <property type="evidence" value="ECO:0007669"/>
    <property type="project" value="EnsemblFungi"/>
</dbReference>
<dbReference type="PANTHER" id="PTHR10012:SF3">
    <property type="entry name" value="SERINE_THREONINE-PROTEIN PHOSPHATASE 2A ACTIVATOR 1"/>
    <property type="match status" value="1"/>
</dbReference>
<dbReference type="EC" id="5.2.1.8" evidence="10"/>
<dbReference type="Pfam" id="PF03095">
    <property type="entry name" value="PTPA"/>
    <property type="match status" value="2"/>
</dbReference>
<dbReference type="GO" id="GO:0007052">
    <property type="term" value="P:mitotic spindle organization"/>
    <property type="evidence" value="ECO:0007669"/>
    <property type="project" value="EnsemblFungi"/>
</dbReference>
<dbReference type="GO" id="GO:0008160">
    <property type="term" value="F:protein tyrosine phosphatase activator activity"/>
    <property type="evidence" value="ECO:0007669"/>
    <property type="project" value="TreeGrafter"/>
</dbReference>
<keyword evidence="12" id="KW-1185">Reference proteome</keyword>
<name>A0A0G2FHJ2_9PEZI</name>
<reference evidence="11 12" key="2">
    <citation type="submission" date="2015-05" db="EMBL/GenBank/DDBJ databases">
        <authorList>
            <person name="Morales-Cruz A."/>
            <person name="Amrine K.C."/>
            <person name="Cantu D."/>
        </authorList>
    </citation>
    <scope>NUCLEOTIDE SEQUENCE [LARGE SCALE GENOMIC DNA]</scope>
    <source>
        <strain evidence="11">DA912</strain>
    </source>
</reference>
<evidence type="ECO:0000256" key="7">
    <source>
        <dbReference type="ARBA" id="ARBA00023235"/>
    </source>
</evidence>
<dbReference type="InterPro" id="IPR004327">
    <property type="entry name" value="Phstyr_phstse_ac"/>
</dbReference>
<dbReference type="GO" id="GO:0000082">
    <property type="term" value="P:G1/S transition of mitotic cell cycle"/>
    <property type="evidence" value="ECO:0007669"/>
    <property type="project" value="EnsemblFungi"/>
</dbReference>
<comment type="function">
    <text evidence="9">PPIases accelerate the folding of proteins. It catalyzes the cis-trans isomerization of proline imidic peptide bonds in oligopeptides. Acts as a regulatory subunit for PP2A-like phosphatases modulating their activity or substrate specificity, probably by inducing a conformational change in the catalytic subunit, a direct target of the PPIase. Can reactivate inactive phosphatase PP2A-phosphatase methylesterase complexes (PP2Ai) in presence of ATP and Mg(2+) by dissociating the inactive form from the complex.</text>
</comment>
<dbReference type="GO" id="GO:0000159">
    <property type="term" value="C:protein phosphatase type 2A complex"/>
    <property type="evidence" value="ECO:0007669"/>
    <property type="project" value="EnsemblFungi"/>
</dbReference>
<reference evidence="11 12" key="1">
    <citation type="submission" date="2015-05" db="EMBL/GenBank/DDBJ databases">
        <title>Distinctive expansion of gene families associated with plant cell wall degradation and secondary metabolism in the genomes of grapevine trunk pathogens.</title>
        <authorList>
            <person name="Lawrence D.P."/>
            <person name="Travadon R."/>
            <person name="Rolshausen P.E."/>
            <person name="Baumgartner K."/>
        </authorList>
    </citation>
    <scope>NUCLEOTIDE SEQUENCE [LARGE SCALE GENOMIC DNA]</scope>
    <source>
        <strain evidence="11">DA912</strain>
    </source>
</reference>
<dbReference type="AlphaFoldDB" id="A0A0G2FHJ2"/>
<dbReference type="GO" id="GO:0005737">
    <property type="term" value="C:cytoplasm"/>
    <property type="evidence" value="ECO:0007669"/>
    <property type="project" value="UniProtKB-SubCell"/>
</dbReference>
<dbReference type="EMBL" id="LCUC01000238">
    <property type="protein sequence ID" value="KKY33579.1"/>
    <property type="molecule type" value="Genomic_DNA"/>
</dbReference>
<evidence type="ECO:0000256" key="9">
    <source>
        <dbReference type="ARBA" id="ARBA00025287"/>
    </source>
</evidence>
<evidence type="ECO:0000256" key="10">
    <source>
        <dbReference type="RuleBase" id="RU361210"/>
    </source>
</evidence>
<dbReference type="Proteomes" id="UP000034680">
    <property type="component" value="Unassembled WGS sequence"/>
</dbReference>
<evidence type="ECO:0000256" key="8">
    <source>
        <dbReference type="ARBA" id="ARBA00023242"/>
    </source>
</evidence>
<proteinExistence type="inferred from homology"/>
<dbReference type="STRING" id="1214573.A0A0G2FHJ2"/>
<comment type="similarity">
    <text evidence="4 10">Belongs to the PTPA-type PPIase family.</text>
</comment>
<dbReference type="InterPro" id="IPR043170">
    <property type="entry name" value="PTPA_C_lid"/>
</dbReference>
<evidence type="ECO:0000313" key="12">
    <source>
        <dbReference type="Proteomes" id="UP000034680"/>
    </source>
</evidence>
<keyword evidence="5 10" id="KW-0963">Cytoplasm</keyword>
<comment type="catalytic activity">
    <reaction evidence="1 10">
        <text>[protein]-peptidylproline (omega=180) = [protein]-peptidylproline (omega=0)</text>
        <dbReference type="Rhea" id="RHEA:16237"/>
        <dbReference type="Rhea" id="RHEA-COMP:10747"/>
        <dbReference type="Rhea" id="RHEA-COMP:10748"/>
        <dbReference type="ChEBI" id="CHEBI:83833"/>
        <dbReference type="ChEBI" id="CHEBI:83834"/>
        <dbReference type="EC" id="5.2.1.8"/>
    </reaction>
</comment>
<evidence type="ECO:0000313" key="11">
    <source>
        <dbReference type="EMBL" id="KKY33579.1"/>
    </source>
</evidence>
<dbReference type="FunFam" id="1.20.120.1150:FF:000003">
    <property type="entry name" value="Serine/threonine-protein phosphatase 2A activator"/>
    <property type="match status" value="1"/>
</dbReference>
<dbReference type="GO" id="GO:0005634">
    <property type="term" value="C:nucleus"/>
    <property type="evidence" value="ECO:0007669"/>
    <property type="project" value="UniProtKB-SubCell"/>
</dbReference>
<evidence type="ECO:0000256" key="6">
    <source>
        <dbReference type="ARBA" id="ARBA00023110"/>
    </source>
</evidence>
<evidence type="ECO:0000256" key="2">
    <source>
        <dbReference type="ARBA" id="ARBA00004123"/>
    </source>
</evidence>
<comment type="caution">
    <text evidence="11">The sequence shown here is derived from an EMBL/GenBank/DDBJ whole genome shotgun (WGS) entry which is preliminary data.</text>
</comment>
<dbReference type="OrthoDB" id="16120at2759"/>
<sequence>MEPPKQATGQQTAKLPQLEVLNPTVSHSFSAPSKCINEGPDVARFLTSKAYRDIGVFVMQLNRALCPRKSPSGPSKTFPLVGGNRQDTATVRKLRELLDRAAKFIGDAPPDPGPRRFGNISFRKWYQLLEQNVDRLLREFVSDDILDFRASEETTAQHPGPSGEGNQSTGAIDELKAYFLGGYLNVVRRLILTYNLEPAGSHGVWGLDDHAFMPYIFGSAQFTRPITEDESMPLEGSVERAPKPGDILKPEVVERLRETNMYFSAVGFINDVKKGPFWEHSPILYDVSGIKDGWGKINKGMIKMFNAEVLSKFPVVQHFPFGSLFSWDSDPEASAPQQVLYFS</sequence>
<dbReference type="GO" id="GO:0003755">
    <property type="term" value="F:peptidyl-prolyl cis-trans isomerase activity"/>
    <property type="evidence" value="ECO:0007669"/>
    <property type="project" value="UniProtKB-KW"/>
</dbReference>